<sequence length="342" mass="38913">MGMEETRRMVSEVTGNDLTMQKFLKYDRRMVMVVEGDADVRIFLKGNDEHRVMGRRGARRRQVHHAKGEREAVSEPEQWAASKFGNERWGRMNNNVIESLNNWMKRIRPMLVSWLMNGHLEKLRKKIDKHKQDILKCKNGVGEIIEQKLAGTYKTMGCIVVMECYSLMLSEYSTRHGNNGKTGRVVGGDGIDDDYDRCILPPTNGRQPGRPPSKRKESQTQGTKSRRCSKCGEVGHTRCTYRNSRADFDANYKSDVVQVEDLSDGSYVPGGSSTRGCIVEFFCHSRRSSSCEMKMVQTSFETVVYAKFCVFNPSRSPTMCTDKRTDVHRGKPCIVIGKPMGN</sequence>
<dbReference type="OrthoDB" id="1844242at2759"/>
<dbReference type="Proteomes" id="UP001153076">
    <property type="component" value="Unassembled WGS sequence"/>
</dbReference>
<keyword evidence="3" id="KW-1185">Reference proteome</keyword>
<evidence type="ECO:0000313" key="3">
    <source>
        <dbReference type="Proteomes" id="UP001153076"/>
    </source>
</evidence>
<name>A0A9Q1QN40_9CARY</name>
<protein>
    <submittedName>
        <fullName evidence="2">Uncharacterized protein</fullName>
    </submittedName>
</protein>
<organism evidence="2 3">
    <name type="scientific">Carnegiea gigantea</name>
    <dbReference type="NCBI Taxonomy" id="171969"/>
    <lineage>
        <taxon>Eukaryota</taxon>
        <taxon>Viridiplantae</taxon>
        <taxon>Streptophyta</taxon>
        <taxon>Embryophyta</taxon>
        <taxon>Tracheophyta</taxon>
        <taxon>Spermatophyta</taxon>
        <taxon>Magnoliopsida</taxon>
        <taxon>eudicotyledons</taxon>
        <taxon>Gunneridae</taxon>
        <taxon>Pentapetalae</taxon>
        <taxon>Caryophyllales</taxon>
        <taxon>Cactineae</taxon>
        <taxon>Cactaceae</taxon>
        <taxon>Cactoideae</taxon>
        <taxon>Echinocereeae</taxon>
        <taxon>Carnegiea</taxon>
    </lineage>
</organism>
<evidence type="ECO:0000313" key="2">
    <source>
        <dbReference type="EMBL" id="KAJ8448843.1"/>
    </source>
</evidence>
<evidence type="ECO:0000256" key="1">
    <source>
        <dbReference type="SAM" id="MobiDB-lite"/>
    </source>
</evidence>
<gene>
    <name evidence="2" type="ORF">Cgig2_011464</name>
</gene>
<accession>A0A9Q1QN40</accession>
<dbReference type="EMBL" id="JAKOGI010000027">
    <property type="protein sequence ID" value="KAJ8448843.1"/>
    <property type="molecule type" value="Genomic_DNA"/>
</dbReference>
<feature type="region of interest" description="Disordered" evidence="1">
    <location>
        <begin position="197"/>
        <end position="229"/>
    </location>
</feature>
<reference evidence="2" key="1">
    <citation type="submission" date="2022-04" db="EMBL/GenBank/DDBJ databases">
        <title>Carnegiea gigantea Genome sequencing and assembly v2.</title>
        <authorList>
            <person name="Copetti D."/>
            <person name="Sanderson M.J."/>
            <person name="Burquez A."/>
            <person name="Wojciechowski M.F."/>
        </authorList>
    </citation>
    <scope>NUCLEOTIDE SEQUENCE</scope>
    <source>
        <strain evidence="2">SGP5-SGP5p</strain>
        <tissue evidence="2">Aerial part</tissue>
    </source>
</reference>
<comment type="caution">
    <text evidence="2">The sequence shown here is derived from an EMBL/GenBank/DDBJ whole genome shotgun (WGS) entry which is preliminary data.</text>
</comment>
<proteinExistence type="predicted"/>
<dbReference type="AlphaFoldDB" id="A0A9Q1QN40"/>